<proteinExistence type="predicted"/>
<keyword evidence="2" id="KW-0812">Transmembrane</keyword>
<dbReference type="SUPFAM" id="SSF55874">
    <property type="entry name" value="ATPase domain of HSP90 chaperone/DNA topoisomerase II/histidine kinase"/>
    <property type="match status" value="1"/>
</dbReference>
<dbReference type="Proteomes" id="UP000287502">
    <property type="component" value="Chromosome"/>
</dbReference>
<evidence type="ECO:0000256" key="1">
    <source>
        <dbReference type="SAM" id="Coils"/>
    </source>
</evidence>
<keyword evidence="2" id="KW-0472">Membrane</keyword>
<dbReference type="EMBL" id="CP035108">
    <property type="protein sequence ID" value="QAR34142.1"/>
    <property type="molecule type" value="Genomic_DNA"/>
</dbReference>
<keyword evidence="4" id="KW-1185">Reference proteome</keyword>
<reference evidence="3 4" key="1">
    <citation type="submission" date="2019-01" db="EMBL/GenBank/DDBJ databases">
        <title>Geovibrio thiophilus DSM 11263, complete genome.</title>
        <authorList>
            <person name="Spring S."/>
            <person name="Bunk B."/>
            <person name="Sproer C."/>
        </authorList>
    </citation>
    <scope>NUCLEOTIDE SEQUENCE [LARGE SCALE GENOMIC DNA]</scope>
    <source>
        <strain evidence="3 4">DSM 11263</strain>
    </source>
</reference>
<sequence>MSAGEKKGISLRKLLAVNCLILVLASVFLILVNYFLNYRNFELNVRGITAEAVRMVDENIGYYKEFQSPANIHVRLHMVDDHKNLHDFIAEYGIPSYEYLMNRKKEHEEELNTEIEIALLTGKGVIFNTTYPTELGLDISRFPNAMETLRRAKEKGGILLDYPVYERSGRVLRAYTMSYIKERDIYLQTALFLADLKVVRERLEKIVALSEYIKSVDAILVFNSMEGGSNLIFNISSDEPETDTDSEIVLETLKRGEMTEKTSGSLFTGTSKSYYVIARVPDSAKNLKDLDHRIVYRIIFDTTDERRYGILSFFIKLFSVAVAVFALILFYRRLNSRFVIPFGSMIERVKRSEKITEKSILAGEKDLARLAELYNGHRDRQLELLSYAEKFNEELEERVRLEVSKGKANEQLIIRQSMLATMGEMTHSVAYLWQLPLRVLGEYVESISSMAENFEENRDRLEKIASDCMEQVLYMSSTIEGLRDFFRPSLEKKLFDLRQTLEDTMRMVAPHMLSGDIRLSFTCRLQGYEEPVRVDVLKNLERCCGAGYQECVPECPGFGFTVCGFPAEFKLAVLSVFHNSKRLLDEKRSMETDGFEPLIDVDLYDEGEAVRIRIRDNSGGMSAADLNAVNDPYSPGTADNMRHFNLYMAVELFRTIMSGKVDIISSADGLDIDIYLDKNTSACGLEKSVPK</sequence>
<keyword evidence="3" id="KW-0808">Transferase</keyword>
<accession>A0A3R5UW47</accession>
<evidence type="ECO:0000256" key="2">
    <source>
        <dbReference type="SAM" id="Phobius"/>
    </source>
</evidence>
<protein>
    <submittedName>
        <fullName evidence="3">HAMP domain-containing histidine kinase</fullName>
    </submittedName>
</protein>
<evidence type="ECO:0000313" key="4">
    <source>
        <dbReference type="Proteomes" id="UP000287502"/>
    </source>
</evidence>
<dbReference type="InterPro" id="IPR036890">
    <property type="entry name" value="HATPase_C_sf"/>
</dbReference>
<evidence type="ECO:0000313" key="3">
    <source>
        <dbReference type="EMBL" id="QAR34142.1"/>
    </source>
</evidence>
<dbReference type="OrthoDB" id="9772100at2"/>
<dbReference type="KEGG" id="gtl:EP073_12225"/>
<organism evidence="3 4">
    <name type="scientific">Geovibrio thiophilus</name>
    <dbReference type="NCBI Taxonomy" id="139438"/>
    <lineage>
        <taxon>Bacteria</taxon>
        <taxon>Pseudomonadati</taxon>
        <taxon>Deferribacterota</taxon>
        <taxon>Deferribacteres</taxon>
        <taxon>Deferribacterales</taxon>
        <taxon>Geovibrionaceae</taxon>
        <taxon>Geovibrio</taxon>
    </lineage>
</organism>
<name>A0A3R5UW47_9BACT</name>
<feature type="transmembrane region" description="Helical" evidence="2">
    <location>
        <begin position="308"/>
        <end position="331"/>
    </location>
</feature>
<keyword evidence="2" id="KW-1133">Transmembrane helix</keyword>
<keyword evidence="3" id="KW-0418">Kinase</keyword>
<feature type="transmembrane region" description="Helical" evidence="2">
    <location>
        <begin position="14"/>
        <end position="36"/>
    </location>
</feature>
<dbReference type="Gene3D" id="3.30.565.10">
    <property type="entry name" value="Histidine kinase-like ATPase, C-terminal domain"/>
    <property type="match status" value="1"/>
</dbReference>
<dbReference type="Gene3D" id="1.10.287.130">
    <property type="match status" value="1"/>
</dbReference>
<feature type="coiled-coil region" evidence="1">
    <location>
        <begin position="444"/>
        <end position="471"/>
    </location>
</feature>
<gene>
    <name evidence="3" type="ORF">EP073_12225</name>
</gene>
<dbReference type="AlphaFoldDB" id="A0A3R5UW47"/>
<dbReference type="RefSeq" id="WP_128467447.1">
    <property type="nucleotide sequence ID" value="NZ_CP035108.1"/>
</dbReference>
<dbReference type="GO" id="GO:0016301">
    <property type="term" value="F:kinase activity"/>
    <property type="evidence" value="ECO:0007669"/>
    <property type="project" value="UniProtKB-KW"/>
</dbReference>
<keyword evidence="1" id="KW-0175">Coiled coil</keyword>